<sequence>MATIKHIVTNKKIGRMTDGESHWLFGLGGGGWAAAPSSSADVGGVDHIGHRSNFTGQP</sequence>
<dbReference type="AlphaFoldDB" id="A0A1D1W872"/>
<dbReference type="EMBL" id="BDGG01000024">
    <property type="protein sequence ID" value="GAV09575.1"/>
    <property type="molecule type" value="Genomic_DNA"/>
</dbReference>
<accession>A0A1D1W872</accession>
<name>A0A1D1W872_RAMVA</name>
<comment type="caution">
    <text evidence="2">The sequence shown here is derived from an EMBL/GenBank/DDBJ whole genome shotgun (WGS) entry which is preliminary data.</text>
</comment>
<dbReference type="Proteomes" id="UP000186922">
    <property type="component" value="Unassembled WGS sequence"/>
</dbReference>
<organism evidence="2 3">
    <name type="scientific">Ramazzottius varieornatus</name>
    <name type="common">Water bear</name>
    <name type="synonym">Tardigrade</name>
    <dbReference type="NCBI Taxonomy" id="947166"/>
    <lineage>
        <taxon>Eukaryota</taxon>
        <taxon>Metazoa</taxon>
        <taxon>Ecdysozoa</taxon>
        <taxon>Tardigrada</taxon>
        <taxon>Eutardigrada</taxon>
        <taxon>Parachela</taxon>
        <taxon>Hypsibioidea</taxon>
        <taxon>Ramazzottiidae</taxon>
        <taxon>Ramazzottius</taxon>
    </lineage>
</organism>
<keyword evidence="3" id="KW-1185">Reference proteome</keyword>
<evidence type="ECO:0000313" key="3">
    <source>
        <dbReference type="Proteomes" id="UP000186922"/>
    </source>
</evidence>
<protein>
    <submittedName>
        <fullName evidence="2">Uncharacterized protein</fullName>
    </submittedName>
</protein>
<proteinExistence type="predicted"/>
<gene>
    <name evidence="2" type="primary">RvY_19083-1</name>
    <name evidence="2" type="synonym">RvY_19083.1</name>
    <name evidence="2" type="ORF">RvY_19083</name>
</gene>
<reference evidence="2 3" key="1">
    <citation type="journal article" date="2016" name="Nat. Commun.">
        <title>Extremotolerant tardigrade genome and improved radiotolerance of human cultured cells by tardigrade-unique protein.</title>
        <authorList>
            <person name="Hashimoto T."/>
            <person name="Horikawa D.D."/>
            <person name="Saito Y."/>
            <person name="Kuwahara H."/>
            <person name="Kozuka-Hata H."/>
            <person name="Shin-I T."/>
            <person name="Minakuchi Y."/>
            <person name="Ohishi K."/>
            <person name="Motoyama A."/>
            <person name="Aizu T."/>
            <person name="Enomoto A."/>
            <person name="Kondo K."/>
            <person name="Tanaka S."/>
            <person name="Hara Y."/>
            <person name="Koshikawa S."/>
            <person name="Sagara H."/>
            <person name="Miura T."/>
            <person name="Yokobori S."/>
            <person name="Miyagawa K."/>
            <person name="Suzuki Y."/>
            <person name="Kubo T."/>
            <person name="Oyama M."/>
            <person name="Kohara Y."/>
            <person name="Fujiyama A."/>
            <person name="Arakawa K."/>
            <person name="Katayama T."/>
            <person name="Toyoda A."/>
            <person name="Kunieda T."/>
        </authorList>
    </citation>
    <scope>NUCLEOTIDE SEQUENCE [LARGE SCALE GENOMIC DNA]</scope>
    <source>
        <strain evidence="2 3">YOKOZUNA-1</strain>
    </source>
</reference>
<feature type="region of interest" description="Disordered" evidence="1">
    <location>
        <begin position="36"/>
        <end position="58"/>
    </location>
</feature>
<evidence type="ECO:0000256" key="1">
    <source>
        <dbReference type="SAM" id="MobiDB-lite"/>
    </source>
</evidence>
<evidence type="ECO:0000313" key="2">
    <source>
        <dbReference type="EMBL" id="GAV09575.1"/>
    </source>
</evidence>